<protein>
    <submittedName>
        <fullName evidence="3">Uncharacterized protein</fullName>
    </submittedName>
</protein>
<reference evidence="3 4" key="1">
    <citation type="submission" date="2016-10" db="EMBL/GenBank/DDBJ databases">
        <authorList>
            <person name="de Groot N.N."/>
        </authorList>
    </citation>
    <scope>NUCLEOTIDE SEQUENCE [LARGE SCALE GENOMIC DNA]</scope>
    <source>
        <strain evidence="3 4">YAD2003</strain>
    </source>
</reference>
<keyword evidence="2" id="KW-1133">Transmembrane helix</keyword>
<dbReference type="OrthoDB" id="1829207at2"/>
<evidence type="ECO:0000256" key="1">
    <source>
        <dbReference type="SAM" id="Coils"/>
    </source>
</evidence>
<evidence type="ECO:0000313" key="3">
    <source>
        <dbReference type="EMBL" id="SEH44773.1"/>
    </source>
</evidence>
<dbReference type="RefSeq" id="WP_074714484.1">
    <property type="nucleotide sequence ID" value="NZ_FNWV01000002.1"/>
</dbReference>
<keyword evidence="1" id="KW-0175">Coiled coil</keyword>
<sequence>MRACVCPKCGANLSLEDIKRDYAFCEFCGTKIMLDDFRMTKRIIDEAQLRKAEIEQENLKLTALQTQRLEIIGRWDTEQFNEECALVQCKKNLHTCLWLCLIGFGVYALPFVAIKYSRLKNNYETKKKRRDYMRQLPLDRFFQEMENEWKKHESEEKNTSFLDKKIW</sequence>
<accession>A0A1H6I7T7</accession>
<proteinExistence type="predicted"/>
<dbReference type="EMBL" id="FNWV01000002">
    <property type="protein sequence ID" value="SEH44773.1"/>
    <property type="molecule type" value="Genomic_DNA"/>
</dbReference>
<evidence type="ECO:0000313" key="4">
    <source>
        <dbReference type="Proteomes" id="UP000183190"/>
    </source>
</evidence>
<dbReference type="Proteomes" id="UP000183190">
    <property type="component" value="Unassembled WGS sequence"/>
</dbReference>
<feature type="coiled-coil region" evidence="1">
    <location>
        <begin position="37"/>
        <end position="64"/>
    </location>
</feature>
<name>A0A1H6I7T7_RUMFL</name>
<keyword evidence="2" id="KW-0472">Membrane</keyword>
<evidence type="ECO:0000256" key="2">
    <source>
        <dbReference type="SAM" id="Phobius"/>
    </source>
</evidence>
<gene>
    <name evidence="3" type="ORF">SAMN02910265_00664</name>
</gene>
<feature type="transmembrane region" description="Helical" evidence="2">
    <location>
        <begin position="96"/>
        <end position="114"/>
    </location>
</feature>
<keyword evidence="2" id="KW-0812">Transmembrane</keyword>
<dbReference type="AlphaFoldDB" id="A0A1H6I7T7"/>
<dbReference type="Gene3D" id="2.20.28.30">
    <property type="entry name" value="RNA polymerase ii, chain L"/>
    <property type="match status" value="1"/>
</dbReference>
<organism evidence="3 4">
    <name type="scientific">Ruminococcus flavefaciens</name>
    <dbReference type="NCBI Taxonomy" id="1265"/>
    <lineage>
        <taxon>Bacteria</taxon>
        <taxon>Bacillati</taxon>
        <taxon>Bacillota</taxon>
        <taxon>Clostridia</taxon>
        <taxon>Eubacteriales</taxon>
        <taxon>Oscillospiraceae</taxon>
        <taxon>Ruminococcus</taxon>
    </lineage>
</organism>